<dbReference type="PANTHER" id="PTHR43032">
    <property type="entry name" value="PROTEIN-METHIONINE-SULFOXIDE REDUCTASE"/>
    <property type="match status" value="1"/>
</dbReference>
<keyword evidence="1" id="KW-0812">Transmembrane</keyword>
<sequence length="248" mass="28846">MKNKSVSKAYIRRNSIISFLVFIVLIFGGIYFFKKLKAENKENGTPTTLRKTLDFNEKIANKVFSPDKKTRVFDKSEAAQNVRVNGYVGIETAPDRENYFINVIKNNGDTLKVSVDELKKLPKTDVTFNFKCIEGWSQITNWSGVKFTDFIKKYHLENENSLNYVGMSTPDKKYYVGIDHKSMIQPQTILAYEMNGKPLPANQGYPIRLIIPVKYGVKHLKRIGNIYFSNERPKDYWYERGYDYYCGF</sequence>
<gene>
    <name evidence="3" type="ORF">SAMN05421847_2045</name>
</gene>
<dbReference type="Pfam" id="PF00174">
    <property type="entry name" value="Oxidored_molyb"/>
    <property type="match status" value="1"/>
</dbReference>
<keyword evidence="4" id="KW-1185">Reference proteome</keyword>
<dbReference type="InterPro" id="IPR000572">
    <property type="entry name" value="OxRdtase_Mopterin-bd_dom"/>
</dbReference>
<organism evidence="3 4">
    <name type="scientific">Halpernia humi</name>
    <dbReference type="NCBI Taxonomy" id="493375"/>
    <lineage>
        <taxon>Bacteria</taxon>
        <taxon>Pseudomonadati</taxon>
        <taxon>Bacteroidota</taxon>
        <taxon>Flavobacteriia</taxon>
        <taxon>Flavobacteriales</taxon>
        <taxon>Weeksellaceae</taxon>
        <taxon>Chryseobacterium group</taxon>
        <taxon>Halpernia</taxon>
    </lineage>
</organism>
<feature type="transmembrane region" description="Helical" evidence="1">
    <location>
        <begin position="15"/>
        <end position="33"/>
    </location>
</feature>
<keyword evidence="1" id="KW-0472">Membrane</keyword>
<proteinExistence type="predicted"/>
<name>A0A1H5Z863_9FLAO</name>
<reference evidence="4" key="1">
    <citation type="submission" date="2016-10" db="EMBL/GenBank/DDBJ databases">
        <authorList>
            <person name="Varghese N."/>
            <person name="Submissions S."/>
        </authorList>
    </citation>
    <scope>NUCLEOTIDE SEQUENCE [LARGE SCALE GENOMIC DNA]</scope>
    <source>
        <strain evidence="4">DSM 21580</strain>
    </source>
</reference>
<evidence type="ECO:0000313" key="3">
    <source>
        <dbReference type="EMBL" id="SEG32719.1"/>
    </source>
</evidence>
<dbReference type="Proteomes" id="UP000236738">
    <property type="component" value="Unassembled WGS sequence"/>
</dbReference>
<accession>A0A1H5Z863</accession>
<dbReference type="EMBL" id="FNUS01000004">
    <property type="protein sequence ID" value="SEG32719.1"/>
    <property type="molecule type" value="Genomic_DNA"/>
</dbReference>
<dbReference type="SUPFAM" id="SSF56524">
    <property type="entry name" value="Oxidoreductase molybdopterin-binding domain"/>
    <property type="match status" value="1"/>
</dbReference>
<protein>
    <submittedName>
        <fullName evidence="3">Oxidoreductase molybdopterin binding domain-containing protein</fullName>
    </submittedName>
</protein>
<dbReference type="PANTHER" id="PTHR43032:SF2">
    <property type="entry name" value="BLL0505 PROTEIN"/>
    <property type="match status" value="1"/>
</dbReference>
<dbReference type="AlphaFoldDB" id="A0A1H5Z863"/>
<dbReference type="InterPro" id="IPR036374">
    <property type="entry name" value="OxRdtase_Mopterin-bd_sf"/>
</dbReference>
<evidence type="ECO:0000256" key="1">
    <source>
        <dbReference type="SAM" id="Phobius"/>
    </source>
</evidence>
<dbReference type="Gene3D" id="3.90.420.10">
    <property type="entry name" value="Oxidoreductase, molybdopterin-binding domain"/>
    <property type="match status" value="1"/>
</dbReference>
<evidence type="ECO:0000313" key="4">
    <source>
        <dbReference type="Proteomes" id="UP000236738"/>
    </source>
</evidence>
<evidence type="ECO:0000259" key="2">
    <source>
        <dbReference type="Pfam" id="PF00174"/>
    </source>
</evidence>
<keyword evidence="1" id="KW-1133">Transmembrane helix</keyword>
<dbReference type="OrthoDB" id="9778777at2"/>
<feature type="domain" description="Oxidoreductase molybdopterin-binding" evidence="2">
    <location>
        <begin position="95"/>
        <end position="237"/>
    </location>
</feature>
<dbReference type="RefSeq" id="WP_103913925.1">
    <property type="nucleotide sequence ID" value="NZ_FNUS01000004.1"/>
</dbReference>